<evidence type="ECO:0000259" key="4">
    <source>
        <dbReference type="PROSITE" id="PS52004"/>
    </source>
</evidence>
<sequence>MDRRPRPCRAHATSLWLRAGDRFGGGPVTAFLSAPAVVCALGENTAVVRDALFAPQVGGVQTTDFFSAERPLALGQFSGALPSLAHVPEDLRSRNNALLELALLQIKQPILDAISRFGSERVGVVLGTSTSGIGESELAVDALVKTGSIPPEYTYLKQELGSPARYVATTLGLRGPTAVISTACSSSAKSLASAARWLEAGLVDAVIAGGVDSLCRFTIAGFSALESVSAARCNPFSKNRNGINIGEAAALFLVTRDGSGVRLAGWGETSDAHHLSAPEPSGRGAIEAMRQALARAQLKAADIGYVNLHGTATPLNDAMESRAVSTVLGLEVACSSTKPMTGHTLGAAGALEAAISWLALNDDAGRLPPHWFDGERELELPQIRLVTPGETGRPRAVLSNSFAFGGSNAALVLVRD</sequence>
<reference evidence="5 6" key="1">
    <citation type="submission" date="2017-08" db="EMBL/GenBank/DDBJ databases">
        <title>Infants hospitalized years apart are colonized by the same room-sourced microbial strains.</title>
        <authorList>
            <person name="Brooks B."/>
            <person name="Olm M.R."/>
            <person name="Firek B.A."/>
            <person name="Baker R."/>
            <person name="Thomas B.C."/>
            <person name="Morowitz M.J."/>
            <person name="Banfield J.F."/>
        </authorList>
    </citation>
    <scope>NUCLEOTIDE SEQUENCE [LARGE SCALE GENOMIC DNA]</scope>
    <source>
        <strain evidence="5">S2_003_000_R2_14</strain>
    </source>
</reference>
<accession>A0A2W5UJ03</accession>
<dbReference type="GO" id="GO:0004315">
    <property type="term" value="F:3-oxoacyl-[acyl-carrier-protein] synthase activity"/>
    <property type="evidence" value="ECO:0007669"/>
    <property type="project" value="InterPro"/>
</dbReference>
<feature type="domain" description="Ketosynthase family 3 (KS3)" evidence="4">
    <location>
        <begin position="1"/>
        <end position="415"/>
    </location>
</feature>
<dbReference type="PANTHER" id="PTHR11712:SF320">
    <property type="entry name" value="BETA-KETOACYL SYNTHASE"/>
    <property type="match status" value="1"/>
</dbReference>
<dbReference type="InterPro" id="IPR014031">
    <property type="entry name" value="Ketoacyl_synth_C"/>
</dbReference>
<comment type="caution">
    <text evidence="5">The sequence shown here is derived from an EMBL/GenBank/DDBJ whole genome shotgun (WGS) entry which is preliminary data.</text>
</comment>
<dbReference type="EMBL" id="QFQP01000023">
    <property type="protein sequence ID" value="PZR08968.1"/>
    <property type="molecule type" value="Genomic_DNA"/>
</dbReference>
<dbReference type="InterPro" id="IPR016039">
    <property type="entry name" value="Thiolase-like"/>
</dbReference>
<evidence type="ECO:0000313" key="5">
    <source>
        <dbReference type="EMBL" id="PZR08968.1"/>
    </source>
</evidence>
<dbReference type="Pfam" id="PF00109">
    <property type="entry name" value="ketoacyl-synt"/>
    <property type="match status" value="1"/>
</dbReference>
<dbReference type="GO" id="GO:0005829">
    <property type="term" value="C:cytosol"/>
    <property type="evidence" value="ECO:0007669"/>
    <property type="project" value="TreeGrafter"/>
</dbReference>
<dbReference type="SMART" id="SM00825">
    <property type="entry name" value="PKS_KS"/>
    <property type="match status" value="1"/>
</dbReference>
<dbReference type="InterPro" id="IPR020841">
    <property type="entry name" value="PKS_Beta-ketoAc_synthase_dom"/>
</dbReference>
<proteinExistence type="inferred from homology"/>
<dbReference type="InterPro" id="IPR014030">
    <property type="entry name" value="Ketoacyl_synth_N"/>
</dbReference>
<dbReference type="Pfam" id="PF02801">
    <property type="entry name" value="Ketoacyl-synt_C"/>
    <property type="match status" value="1"/>
</dbReference>
<evidence type="ECO:0000256" key="2">
    <source>
        <dbReference type="ARBA" id="ARBA00022679"/>
    </source>
</evidence>
<gene>
    <name evidence="5" type="ORF">DI536_23920</name>
</gene>
<dbReference type="PROSITE" id="PS52004">
    <property type="entry name" value="KS3_2"/>
    <property type="match status" value="1"/>
</dbReference>
<protein>
    <submittedName>
        <fullName evidence="5">Beta-ketoacyl-[acyl-carrier-protein] synthase II</fullName>
    </submittedName>
</protein>
<dbReference type="InterPro" id="IPR000794">
    <property type="entry name" value="Beta-ketoacyl_synthase"/>
</dbReference>
<evidence type="ECO:0000256" key="3">
    <source>
        <dbReference type="RuleBase" id="RU003694"/>
    </source>
</evidence>
<comment type="similarity">
    <text evidence="1 3">Belongs to the thiolase-like superfamily. Beta-ketoacyl-ACP synthases family.</text>
</comment>
<evidence type="ECO:0000256" key="1">
    <source>
        <dbReference type="ARBA" id="ARBA00008467"/>
    </source>
</evidence>
<dbReference type="AlphaFoldDB" id="A0A2W5UJ03"/>
<dbReference type="Gene3D" id="3.40.47.10">
    <property type="match status" value="1"/>
</dbReference>
<dbReference type="PROSITE" id="PS00606">
    <property type="entry name" value="KS3_1"/>
    <property type="match status" value="1"/>
</dbReference>
<dbReference type="GO" id="GO:0006633">
    <property type="term" value="P:fatty acid biosynthetic process"/>
    <property type="evidence" value="ECO:0007669"/>
    <property type="project" value="InterPro"/>
</dbReference>
<evidence type="ECO:0000313" key="6">
    <source>
        <dbReference type="Proteomes" id="UP000249061"/>
    </source>
</evidence>
<organism evidence="5 6">
    <name type="scientific">Archangium gephyra</name>
    <dbReference type="NCBI Taxonomy" id="48"/>
    <lineage>
        <taxon>Bacteria</taxon>
        <taxon>Pseudomonadati</taxon>
        <taxon>Myxococcota</taxon>
        <taxon>Myxococcia</taxon>
        <taxon>Myxococcales</taxon>
        <taxon>Cystobacterineae</taxon>
        <taxon>Archangiaceae</taxon>
        <taxon>Archangium</taxon>
    </lineage>
</organism>
<keyword evidence="2 3" id="KW-0808">Transferase</keyword>
<dbReference type="SUPFAM" id="SSF53901">
    <property type="entry name" value="Thiolase-like"/>
    <property type="match status" value="1"/>
</dbReference>
<dbReference type="NCBIfam" id="NF006618">
    <property type="entry name" value="PRK09185.1"/>
    <property type="match status" value="1"/>
</dbReference>
<dbReference type="InterPro" id="IPR018201">
    <property type="entry name" value="Ketoacyl_synth_AS"/>
</dbReference>
<dbReference type="Proteomes" id="UP000249061">
    <property type="component" value="Unassembled WGS sequence"/>
</dbReference>
<name>A0A2W5UJ03_9BACT</name>
<dbReference type="PANTHER" id="PTHR11712">
    <property type="entry name" value="POLYKETIDE SYNTHASE-RELATED"/>
    <property type="match status" value="1"/>
</dbReference>